<evidence type="ECO:0008006" key="3">
    <source>
        <dbReference type="Google" id="ProtNLM"/>
    </source>
</evidence>
<reference evidence="1 2" key="1">
    <citation type="submission" date="2015-01" db="EMBL/GenBank/DDBJ databases">
        <title>Vibrio sp. C5 JCM 19232 whole genome shotgun sequence.</title>
        <authorList>
            <person name="Sawabe T."/>
            <person name="Meirelles P."/>
            <person name="Feng G."/>
            <person name="Sayaka M."/>
            <person name="Hattori M."/>
            <person name="Ohkuma M."/>
        </authorList>
    </citation>
    <scope>NUCLEOTIDE SEQUENCE [LARGE SCALE GENOMIC DNA]</scope>
    <source>
        <strain evidence="1 2">JCM19232</strain>
    </source>
</reference>
<sequence>MYAANLAPNAQEITLSSEQLGTNQDLIDLMTNEVVEVQSGNYQFTLQPFEARFLSVTE</sequence>
<dbReference type="EMBL" id="BBSA01000017">
    <property type="protein sequence ID" value="GAM65121.1"/>
    <property type="molecule type" value="Genomic_DNA"/>
</dbReference>
<evidence type="ECO:0000313" key="2">
    <source>
        <dbReference type="Proteomes" id="UP000031670"/>
    </source>
</evidence>
<dbReference type="InterPro" id="IPR013780">
    <property type="entry name" value="Glyco_hydro_b"/>
</dbReference>
<proteinExistence type="predicted"/>
<dbReference type="SUPFAM" id="SSF51011">
    <property type="entry name" value="Glycosyl hydrolase domain"/>
    <property type="match status" value="1"/>
</dbReference>
<evidence type="ECO:0000313" key="1">
    <source>
        <dbReference type="EMBL" id="GAM65121.1"/>
    </source>
</evidence>
<accession>A0A0B8PFK8</accession>
<name>A0A0B8PFK8_9VIBR</name>
<organism evidence="1 2">
    <name type="scientific">Vibrio ishigakensis</name>
    <dbReference type="NCBI Taxonomy" id="1481914"/>
    <lineage>
        <taxon>Bacteria</taxon>
        <taxon>Pseudomonadati</taxon>
        <taxon>Pseudomonadota</taxon>
        <taxon>Gammaproteobacteria</taxon>
        <taxon>Vibrionales</taxon>
        <taxon>Vibrionaceae</taxon>
        <taxon>Vibrio</taxon>
    </lineage>
</organism>
<dbReference type="Gene3D" id="2.60.40.1180">
    <property type="entry name" value="Golgi alpha-mannosidase II"/>
    <property type="match status" value="1"/>
</dbReference>
<reference evidence="1 2" key="2">
    <citation type="submission" date="2015-01" db="EMBL/GenBank/DDBJ databases">
        <authorList>
            <consortium name="NBRP consortium"/>
            <person name="Sawabe T."/>
            <person name="Meirelles P."/>
            <person name="Feng G."/>
            <person name="Sayaka M."/>
            <person name="Hattori M."/>
            <person name="Ohkuma M."/>
        </authorList>
    </citation>
    <scope>NUCLEOTIDE SEQUENCE [LARGE SCALE GENOMIC DNA]</scope>
    <source>
        <strain evidence="1 2">JCM19232</strain>
    </source>
</reference>
<gene>
    <name evidence="1" type="ORF">JCM19232_1996</name>
</gene>
<comment type="caution">
    <text evidence="1">The sequence shown here is derived from an EMBL/GenBank/DDBJ whole genome shotgun (WGS) entry which is preliminary data.</text>
</comment>
<dbReference type="Proteomes" id="UP000031670">
    <property type="component" value="Unassembled WGS sequence"/>
</dbReference>
<protein>
    <recommendedName>
        <fullName evidence="3">Glycosidase</fullName>
    </recommendedName>
</protein>
<dbReference type="AlphaFoldDB" id="A0A0B8PFK8"/>